<sequence length="159" mass="17507">MVCRVRAGKRIHNRHDHAAVHREAHARLPARDRVLHRARKGRRRAPGKAGDSLTVGADVHTAARNPRAVVRVVLHLVGGAPLKVSKVHLAQIWNRHNLRIGKADFRGLLCALKRAGVCQRNLGIMPRGLRLGDSLRAERLVGSAVITTIEVSFGFSMSQ</sequence>
<dbReference type="EMBL" id="VSSQ01064764">
    <property type="protein sequence ID" value="MPN17597.1"/>
    <property type="molecule type" value="Genomic_DNA"/>
</dbReference>
<organism evidence="1">
    <name type="scientific">bioreactor metagenome</name>
    <dbReference type="NCBI Taxonomy" id="1076179"/>
    <lineage>
        <taxon>unclassified sequences</taxon>
        <taxon>metagenomes</taxon>
        <taxon>ecological metagenomes</taxon>
    </lineage>
</organism>
<protein>
    <submittedName>
        <fullName evidence="1">Uncharacterized protein</fullName>
    </submittedName>
</protein>
<comment type="caution">
    <text evidence="1">The sequence shown here is derived from an EMBL/GenBank/DDBJ whole genome shotgun (WGS) entry which is preliminary data.</text>
</comment>
<accession>A0A645FT12</accession>
<dbReference type="AlphaFoldDB" id="A0A645FT12"/>
<proteinExistence type="predicted"/>
<name>A0A645FT12_9ZZZZ</name>
<reference evidence="1" key="1">
    <citation type="submission" date="2019-08" db="EMBL/GenBank/DDBJ databases">
        <authorList>
            <person name="Kucharzyk K."/>
            <person name="Murdoch R.W."/>
            <person name="Higgins S."/>
            <person name="Loffler F."/>
        </authorList>
    </citation>
    <scope>NUCLEOTIDE SEQUENCE</scope>
</reference>
<evidence type="ECO:0000313" key="1">
    <source>
        <dbReference type="EMBL" id="MPN17597.1"/>
    </source>
</evidence>
<gene>
    <name evidence="1" type="ORF">SDC9_164952</name>
</gene>